<dbReference type="Proteomes" id="UP000323257">
    <property type="component" value="Unassembled WGS sequence"/>
</dbReference>
<dbReference type="PROSITE" id="PS51186">
    <property type="entry name" value="GNAT"/>
    <property type="match status" value="1"/>
</dbReference>
<protein>
    <submittedName>
        <fullName evidence="4">Acetyltransferase (GNAT) family protein</fullName>
    </submittedName>
</protein>
<dbReference type="InterPro" id="IPR016181">
    <property type="entry name" value="Acyl_CoA_acyltransferase"/>
</dbReference>
<feature type="domain" description="N-acetyltransferase" evidence="3">
    <location>
        <begin position="7"/>
        <end position="206"/>
    </location>
</feature>
<gene>
    <name evidence="4" type="ORF">BCM02_106331</name>
</gene>
<evidence type="ECO:0000313" key="5">
    <source>
        <dbReference type="Proteomes" id="UP000323257"/>
    </source>
</evidence>
<dbReference type="OrthoDB" id="5319888at2"/>
<name>A0A5S5C6T9_9BACL</name>
<reference evidence="4 5" key="1">
    <citation type="submission" date="2019-07" db="EMBL/GenBank/DDBJ databases">
        <title>Genomic Encyclopedia of Type Strains, Phase III (KMG-III): the genomes of soil and plant-associated and newly described type strains.</title>
        <authorList>
            <person name="Whitman W."/>
        </authorList>
    </citation>
    <scope>NUCLEOTIDE SEQUENCE [LARGE SCALE GENOMIC DNA]</scope>
    <source>
        <strain evidence="4 5">BL24</strain>
    </source>
</reference>
<dbReference type="Pfam" id="PF00583">
    <property type="entry name" value="Acetyltransf_1"/>
    <property type="match status" value="1"/>
</dbReference>
<evidence type="ECO:0000313" key="4">
    <source>
        <dbReference type="EMBL" id="TYP74050.1"/>
    </source>
</evidence>
<dbReference type="AlphaFoldDB" id="A0A5S5C6T9"/>
<evidence type="ECO:0000256" key="1">
    <source>
        <dbReference type="ARBA" id="ARBA00022679"/>
    </source>
</evidence>
<sequence length="215" mass="23970">MMDPLQIELAPKRTADHRVVAQLIAKSFRRKFQALLPIDEARLGELLAACLPENGGAGAPHMIARMQGVVIGSIGLTRAGGSANSDLRWREALTGLRREYGWLRACKFAAGMSLLHYEPQPGECYIDHLAVSAGHRNLGIGSRLLTWAQQYVQDCPDLKQLSLHVAGSNKSASRLYERHGFATMRELASRTSEWILKEYRWEYMIWIAHGSEVSG</sequence>
<dbReference type="PANTHER" id="PTHR43420">
    <property type="entry name" value="ACETYLTRANSFERASE"/>
    <property type="match status" value="1"/>
</dbReference>
<accession>A0A5S5C6T9</accession>
<dbReference type="Gene3D" id="3.40.630.30">
    <property type="match status" value="1"/>
</dbReference>
<keyword evidence="1 4" id="KW-0808">Transferase</keyword>
<dbReference type="GO" id="GO:0016747">
    <property type="term" value="F:acyltransferase activity, transferring groups other than amino-acyl groups"/>
    <property type="evidence" value="ECO:0007669"/>
    <property type="project" value="InterPro"/>
</dbReference>
<dbReference type="EMBL" id="VNHS01000006">
    <property type="protein sequence ID" value="TYP74050.1"/>
    <property type="molecule type" value="Genomic_DNA"/>
</dbReference>
<proteinExistence type="predicted"/>
<dbReference type="PANTHER" id="PTHR43420:SF47">
    <property type="entry name" value="N-ACETYLTRANSFERASE DOMAIN-CONTAINING PROTEIN"/>
    <property type="match status" value="1"/>
</dbReference>
<keyword evidence="2" id="KW-0012">Acyltransferase</keyword>
<dbReference type="InterPro" id="IPR000182">
    <property type="entry name" value="GNAT_dom"/>
</dbReference>
<organism evidence="4 5">
    <name type="scientific">Paenibacillus methanolicus</name>
    <dbReference type="NCBI Taxonomy" id="582686"/>
    <lineage>
        <taxon>Bacteria</taxon>
        <taxon>Bacillati</taxon>
        <taxon>Bacillota</taxon>
        <taxon>Bacilli</taxon>
        <taxon>Bacillales</taxon>
        <taxon>Paenibacillaceae</taxon>
        <taxon>Paenibacillus</taxon>
    </lineage>
</organism>
<evidence type="ECO:0000259" key="3">
    <source>
        <dbReference type="PROSITE" id="PS51186"/>
    </source>
</evidence>
<dbReference type="CDD" id="cd04301">
    <property type="entry name" value="NAT_SF"/>
    <property type="match status" value="1"/>
</dbReference>
<dbReference type="SUPFAM" id="SSF55729">
    <property type="entry name" value="Acyl-CoA N-acyltransferases (Nat)"/>
    <property type="match status" value="1"/>
</dbReference>
<comment type="caution">
    <text evidence="4">The sequence shown here is derived from an EMBL/GenBank/DDBJ whole genome shotgun (WGS) entry which is preliminary data.</text>
</comment>
<dbReference type="InterPro" id="IPR050680">
    <property type="entry name" value="YpeA/RimI_acetyltransf"/>
</dbReference>
<evidence type="ECO:0000256" key="2">
    <source>
        <dbReference type="ARBA" id="ARBA00023315"/>
    </source>
</evidence>
<keyword evidence="5" id="KW-1185">Reference proteome</keyword>
<dbReference type="RefSeq" id="WP_148930461.1">
    <property type="nucleotide sequence ID" value="NZ_VNHS01000006.1"/>
</dbReference>